<comment type="caution">
    <text evidence="2">The sequence shown here is derived from an EMBL/GenBank/DDBJ whole genome shotgun (WGS) entry which is preliminary data.</text>
</comment>
<keyword evidence="3" id="KW-1185">Reference proteome</keyword>
<reference evidence="2 3" key="1">
    <citation type="submission" date="2018-10" db="EMBL/GenBank/DDBJ databases">
        <title>Sequencing the genomes of 1000 actinobacteria strains.</title>
        <authorList>
            <person name="Klenk H.-P."/>
        </authorList>
    </citation>
    <scope>NUCLEOTIDE SEQUENCE [LARGE SCALE GENOMIC DNA]</scope>
    <source>
        <strain evidence="2 3">DSM 45175</strain>
    </source>
</reference>
<organism evidence="2 3">
    <name type="scientific">Micromonospora pisi</name>
    <dbReference type="NCBI Taxonomy" id="589240"/>
    <lineage>
        <taxon>Bacteria</taxon>
        <taxon>Bacillati</taxon>
        <taxon>Actinomycetota</taxon>
        <taxon>Actinomycetes</taxon>
        <taxon>Micromonosporales</taxon>
        <taxon>Micromonosporaceae</taxon>
        <taxon>Micromonospora</taxon>
    </lineage>
</organism>
<proteinExistence type="predicted"/>
<gene>
    <name evidence="2" type="ORF">BDK92_3601</name>
</gene>
<dbReference type="PANTHER" id="PTHR33498">
    <property type="entry name" value="TRANSPOSASE FOR INSERTION SEQUENCE ELEMENT IS1557"/>
    <property type="match status" value="1"/>
</dbReference>
<dbReference type="PROSITE" id="PS50531">
    <property type="entry name" value="HTH_IS21"/>
    <property type="match status" value="1"/>
</dbReference>
<dbReference type="NCBIfam" id="NF033550">
    <property type="entry name" value="transpos_ISL3"/>
    <property type="match status" value="1"/>
</dbReference>
<evidence type="ECO:0000259" key="1">
    <source>
        <dbReference type="PROSITE" id="PS50531"/>
    </source>
</evidence>
<dbReference type="PANTHER" id="PTHR33498:SF1">
    <property type="entry name" value="TRANSPOSASE FOR INSERTION SEQUENCE ELEMENT IS1557"/>
    <property type="match status" value="1"/>
</dbReference>
<feature type="domain" description="HTH IS21-type" evidence="1">
    <location>
        <begin position="287"/>
        <end position="351"/>
    </location>
</feature>
<dbReference type="Proteomes" id="UP000277671">
    <property type="component" value="Unassembled WGS sequence"/>
</dbReference>
<dbReference type="InterPro" id="IPR029261">
    <property type="entry name" value="Transposase_Znf"/>
</dbReference>
<name>A0A495JKC2_9ACTN</name>
<evidence type="ECO:0000313" key="2">
    <source>
        <dbReference type="EMBL" id="RKR89261.1"/>
    </source>
</evidence>
<dbReference type="InterPro" id="IPR002560">
    <property type="entry name" value="Transposase_DDE"/>
</dbReference>
<dbReference type="Pfam" id="PF14690">
    <property type="entry name" value="Zn_ribbon_ISL3"/>
    <property type="match status" value="1"/>
</dbReference>
<dbReference type="AlphaFoldDB" id="A0A495JKC2"/>
<dbReference type="InterPro" id="IPR047951">
    <property type="entry name" value="Transpos_ISL3"/>
</dbReference>
<dbReference type="InterPro" id="IPR017894">
    <property type="entry name" value="HTH_IS21_transposase_type"/>
</dbReference>
<protein>
    <submittedName>
        <fullName evidence="2">Transposase</fullName>
    </submittedName>
</protein>
<accession>A0A495JKC2</accession>
<sequence>MGARVEIILALLPHLVGLRLEAVVVRGVGVRIDAATKTVRAACGACGTWSTTLHGSYVRRLADVRLGGHEVLVALTVRRFTCVNVGCRRRTFVEQVPGLTRRYARHTVLAAGDLQAVAVALGGRPGTRLAHRVAVSVSRMTLIRMIRRMPDPPPVTPTVLGVDDFARRRGHRYATVLIDMHTRRPIDVLPDRTADTLAAWLREHPGVQIICRDRGGSYADGARKGAPDAVQVADRWHLLKNLSDTIEKVVRGHRRCLREHTDPMSALSAPVTTEPGTTGRRAANTRQRHAAVHALRAEGLSISATARRLDMNVRTARKYAHAVTAEALIGPNASSRPSVLAPFHSYLRQRLTDGVHHTADLHAEILARGYQGSLRVLKDWLTTNRTRPTPVTVRVPSARRITAWIMRPGHKLADDDRINLADARSRCLDLDAVADLARGFAALVRHQGTGQHLDAWIERARNAGYPEVRGFAAGLISDRDAVVAGLTQRWSSGPVEGHVNRIKTIKRQMYGRANLDLLRKRVLATP</sequence>
<dbReference type="EMBL" id="RBKT01000001">
    <property type="protein sequence ID" value="RKR89261.1"/>
    <property type="molecule type" value="Genomic_DNA"/>
</dbReference>
<evidence type="ECO:0000313" key="3">
    <source>
        <dbReference type="Proteomes" id="UP000277671"/>
    </source>
</evidence>
<dbReference type="Pfam" id="PF01610">
    <property type="entry name" value="DDE_Tnp_ISL3"/>
    <property type="match status" value="2"/>
</dbReference>